<feature type="domain" description="Protein inscuteable homologue C-terminal" evidence="2">
    <location>
        <begin position="77"/>
        <end position="528"/>
    </location>
</feature>
<dbReference type="Gene3D" id="6.20.200.10">
    <property type="entry name" value="Inscuteable LGN-binding domain"/>
    <property type="match status" value="1"/>
</dbReference>
<accession>A0AAD9K327</accession>
<reference evidence="3" key="1">
    <citation type="journal article" date="2023" name="Mol. Biol. Evol.">
        <title>Third-Generation Sequencing Reveals the Adaptive Role of the Epigenome in Three Deep-Sea Polychaetes.</title>
        <authorList>
            <person name="Perez M."/>
            <person name="Aroh O."/>
            <person name="Sun Y."/>
            <person name="Lan Y."/>
            <person name="Juniper S.K."/>
            <person name="Young C.R."/>
            <person name="Angers B."/>
            <person name="Qian P.Y."/>
        </authorList>
    </citation>
    <scope>NUCLEOTIDE SEQUENCE</scope>
    <source>
        <strain evidence="3">P08H-3</strain>
    </source>
</reference>
<keyword evidence="4" id="KW-1185">Reference proteome</keyword>
<dbReference type="InterPro" id="IPR031938">
    <property type="entry name" value="INSC_LBD"/>
</dbReference>
<dbReference type="Gene3D" id="1.25.10.10">
    <property type="entry name" value="Leucine-rich Repeat Variant"/>
    <property type="match status" value="1"/>
</dbReference>
<dbReference type="GO" id="GO:0045176">
    <property type="term" value="P:apical protein localization"/>
    <property type="evidence" value="ECO:0007669"/>
    <property type="project" value="TreeGrafter"/>
</dbReference>
<evidence type="ECO:0000313" key="4">
    <source>
        <dbReference type="Proteomes" id="UP001208570"/>
    </source>
</evidence>
<dbReference type="GO" id="GO:0045179">
    <property type="term" value="C:apical cortex"/>
    <property type="evidence" value="ECO:0007669"/>
    <property type="project" value="TreeGrafter"/>
</dbReference>
<gene>
    <name evidence="3" type="ORF">LSH36_87g06057</name>
</gene>
<dbReference type="GO" id="GO:0008093">
    <property type="term" value="F:cytoskeletal anchor activity"/>
    <property type="evidence" value="ECO:0007669"/>
    <property type="project" value="TreeGrafter"/>
</dbReference>
<dbReference type="GO" id="GO:0009786">
    <property type="term" value="P:regulation of asymmetric cell division"/>
    <property type="evidence" value="ECO:0007669"/>
    <property type="project" value="TreeGrafter"/>
</dbReference>
<dbReference type="EMBL" id="JAODUP010000087">
    <property type="protein sequence ID" value="KAK2163035.1"/>
    <property type="molecule type" value="Genomic_DNA"/>
</dbReference>
<dbReference type="SUPFAM" id="SSF48371">
    <property type="entry name" value="ARM repeat"/>
    <property type="match status" value="1"/>
</dbReference>
<dbReference type="PANTHER" id="PTHR21386:SF0">
    <property type="entry name" value="PROTEIN INSCUTEABLE HOMOLOG"/>
    <property type="match status" value="1"/>
</dbReference>
<dbReference type="InterPro" id="IPR016024">
    <property type="entry name" value="ARM-type_fold"/>
</dbReference>
<proteinExistence type="predicted"/>
<protein>
    <submittedName>
        <fullName evidence="3">Uncharacterized protein</fullName>
    </submittedName>
</protein>
<dbReference type="InterPro" id="IPR011989">
    <property type="entry name" value="ARM-like"/>
</dbReference>
<name>A0AAD9K327_9ANNE</name>
<sequence length="528" mass="58223">MDMDNSGLLQQWLIHSVRRMSLTEYSCVEKWLEDLRLMTDTECMCVLQGKSLTKDTTDLVFTAARSTRGSIDTIKSRAHVIGTEFAKLFRKVEKERWKHVKSGSLRLTCQIRSLLHECNASMGKPSQHFSKQEQLVMAESAKLVQYIESHVDVNGHKPEKVILIQHITGLGQSFSLLVDLSLGALLQNLLQIIRDNTSVHDVKASLSNLVSLGLEGEHMCYLITRVGGVKTLFGVCQNPTMEFAHSLALRGIATVCCVTESITELEKLSGIACLSSILANMSVGEIVRSEAAGVIAQVTSPCLEQYQHLPGFIEHLEDLVDSLTSLCIEASTHEVFLLGAAALANITFMDSLACDYLIHYHTASILIEACMLNKAESLFAKDQVATVLANMSGLESCTGDIIDNHGVELLVHFLHERPCEAGTEAELAACERVQQKSAIAITRLSKEKDVADTIVQLDGVMRLVQLCREPKERNNSDAVLVACLAALRKVHKITASRLETSDDDVKELIEPRLMDSFLMCSNLDESIV</sequence>
<dbReference type="InterPro" id="IPR045789">
    <property type="entry name" value="Insc_C"/>
</dbReference>
<dbReference type="PANTHER" id="PTHR21386">
    <property type="entry name" value="INSCUTEABLE"/>
    <property type="match status" value="1"/>
</dbReference>
<organism evidence="3 4">
    <name type="scientific">Paralvinella palmiformis</name>
    <dbReference type="NCBI Taxonomy" id="53620"/>
    <lineage>
        <taxon>Eukaryota</taxon>
        <taxon>Metazoa</taxon>
        <taxon>Spiralia</taxon>
        <taxon>Lophotrochozoa</taxon>
        <taxon>Annelida</taxon>
        <taxon>Polychaeta</taxon>
        <taxon>Sedentaria</taxon>
        <taxon>Canalipalpata</taxon>
        <taxon>Terebellida</taxon>
        <taxon>Terebelliformia</taxon>
        <taxon>Alvinellidae</taxon>
        <taxon>Paralvinella</taxon>
    </lineage>
</organism>
<feature type="domain" description="Protein inscuteable homologue LGN-binding" evidence="1">
    <location>
        <begin position="28"/>
        <end position="53"/>
    </location>
</feature>
<dbReference type="GO" id="GO:0008356">
    <property type="term" value="P:asymmetric cell division"/>
    <property type="evidence" value="ECO:0007669"/>
    <property type="project" value="InterPro"/>
</dbReference>
<dbReference type="Pfam" id="PF19427">
    <property type="entry name" value="Insc_C"/>
    <property type="match status" value="1"/>
</dbReference>
<dbReference type="Proteomes" id="UP001208570">
    <property type="component" value="Unassembled WGS sequence"/>
</dbReference>
<comment type="caution">
    <text evidence="3">The sequence shown here is derived from an EMBL/GenBank/DDBJ whole genome shotgun (WGS) entry which is preliminary data.</text>
</comment>
<dbReference type="GO" id="GO:0000132">
    <property type="term" value="P:establishment of mitotic spindle orientation"/>
    <property type="evidence" value="ECO:0007669"/>
    <property type="project" value="TreeGrafter"/>
</dbReference>
<dbReference type="CDD" id="cd21966">
    <property type="entry name" value="INSC_LBD"/>
    <property type="match status" value="1"/>
</dbReference>
<evidence type="ECO:0000313" key="3">
    <source>
        <dbReference type="EMBL" id="KAK2163035.1"/>
    </source>
</evidence>
<evidence type="ECO:0000259" key="2">
    <source>
        <dbReference type="Pfam" id="PF19427"/>
    </source>
</evidence>
<dbReference type="InterPro" id="IPR039921">
    <property type="entry name" value="Inscuteable"/>
</dbReference>
<dbReference type="InterPro" id="IPR038205">
    <property type="entry name" value="INSC_LBD_sf"/>
</dbReference>
<dbReference type="Pfam" id="PF16748">
    <property type="entry name" value="INSC_LBD"/>
    <property type="match status" value="1"/>
</dbReference>
<dbReference type="AlphaFoldDB" id="A0AAD9K327"/>
<evidence type="ECO:0000259" key="1">
    <source>
        <dbReference type="Pfam" id="PF16748"/>
    </source>
</evidence>